<name>A0A5S9Q8A8_MYCVN</name>
<dbReference type="RefSeq" id="WP_159230359.1">
    <property type="nucleotide sequence ID" value="NZ_CACSIP010000013.1"/>
</dbReference>
<proteinExistence type="predicted"/>
<accession>A0A5S9Q8A8</accession>
<dbReference type="EMBL" id="CACSIP010000013">
    <property type="protein sequence ID" value="CAA0114229.1"/>
    <property type="molecule type" value="Genomic_DNA"/>
</dbReference>
<dbReference type="Proteomes" id="UP000430146">
    <property type="component" value="Unassembled WGS sequence"/>
</dbReference>
<dbReference type="OrthoDB" id="4696350at2"/>
<keyword evidence="2" id="KW-1185">Reference proteome</keyword>
<evidence type="ECO:0000313" key="1">
    <source>
        <dbReference type="EMBL" id="CAA0114229.1"/>
    </source>
</evidence>
<organism evidence="1 2">
    <name type="scientific">Mycolicibacterium vanbaalenii</name>
    <name type="common">Mycobacterium vanbaalenii</name>
    <dbReference type="NCBI Taxonomy" id="110539"/>
    <lineage>
        <taxon>Bacteria</taxon>
        <taxon>Bacillati</taxon>
        <taxon>Actinomycetota</taxon>
        <taxon>Actinomycetes</taxon>
        <taxon>Mycobacteriales</taxon>
        <taxon>Mycobacteriaceae</taxon>
        <taxon>Mycolicibacterium</taxon>
    </lineage>
</organism>
<evidence type="ECO:0008006" key="3">
    <source>
        <dbReference type="Google" id="ProtNLM"/>
    </source>
</evidence>
<evidence type="ECO:0000313" key="2">
    <source>
        <dbReference type="Proteomes" id="UP000430146"/>
    </source>
</evidence>
<dbReference type="AlphaFoldDB" id="A0A5S9Q8A8"/>
<protein>
    <recommendedName>
        <fullName evidence="3">AbiEi antitoxin C-terminal domain-containing protein</fullName>
    </recommendedName>
</protein>
<sequence>MRYPFLGAEAVADGRLTRGQLRWNYRAVQPGVYVPNGAAASVLGNAQAAWLWSGRRGIIAGRVAAAVLGAKWVDVDTPVELIAEHTRPRSGVIVREERIAEDEYTVIGDMAVTTPARTALDLARHLPRDLAVAHLDSLAGATGVTAAEALEIANRYRGARGVRRARAALALMDAGAQSPRETRLRLMLIDDGLPVPSTQVRVSDGCNEAFLDLGYEEPKVGLDYEGAHHSAQRRRYVRDIGRSEFIESQGWIDIKVVAEHSRSFILHRVRSALARRGWTMPRSA</sequence>
<reference evidence="1 2" key="1">
    <citation type="submission" date="2019-11" db="EMBL/GenBank/DDBJ databases">
        <authorList>
            <person name="Holert J."/>
        </authorList>
    </citation>
    <scope>NUCLEOTIDE SEQUENCE [LARGE SCALE GENOMIC DNA]</scope>
    <source>
        <strain evidence="1">BC8_1</strain>
    </source>
</reference>
<gene>
    <name evidence="1" type="ORF">AELLOGFF_03711</name>
</gene>